<dbReference type="OrthoDB" id="7450552at2"/>
<dbReference type="EMBL" id="LLZS01000007">
    <property type="protein sequence ID" value="KUR71191.1"/>
    <property type="molecule type" value="Genomic_DNA"/>
</dbReference>
<proteinExistence type="predicted"/>
<dbReference type="Proteomes" id="UP000058012">
    <property type="component" value="Unassembled WGS sequence"/>
</dbReference>
<reference evidence="1 2" key="1">
    <citation type="submission" date="2015-10" db="EMBL/GenBank/DDBJ databases">
        <title>Draft genome sequence of Novosphingobium fuchskuhlense DSM 25065 isolated from a surface water sample of the southwest basin of Lake Grosse Fuchskuhle.</title>
        <authorList>
            <person name="Ruckert C."/>
            <person name="Winkler A."/>
            <person name="Glaeser J."/>
            <person name="Grossart H.-P."/>
            <person name="Kalinowski J."/>
            <person name="Glaeser S."/>
        </authorList>
    </citation>
    <scope>NUCLEOTIDE SEQUENCE [LARGE SCALE GENOMIC DNA]</scope>
    <source>
        <strain evidence="1 2">FNE08-7</strain>
    </source>
</reference>
<comment type="caution">
    <text evidence="1">The sequence shown here is derived from an EMBL/GenBank/DDBJ whole genome shotgun (WGS) entry which is preliminary data.</text>
</comment>
<organism evidence="1 2">
    <name type="scientific">Novosphingobium fuchskuhlense</name>
    <dbReference type="NCBI Taxonomy" id="1117702"/>
    <lineage>
        <taxon>Bacteria</taxon>
        <taxon>Pseudomonadati</taxon>
        <taxon>Pseudomonadota</taxon>
        <taxon>Alphaproteobacteria</taxon>
        <taxon>Sphingomonadales</taxon>
        <taxon>Sphingomonadaceae</taxon>
        <taxon>Novosphingobium</taxon>
    </lineage>
</organism>
<evidence type="ECO:0000313" key="2">
    <source>
        <dbReference type="Proteomes" id="UP000058012"/>
    </source>
</evidence>
<sequence length="295" mass="33344">MTLSATIDLPLFAWSFAMTNVGARLRKHRREIKRCRDCGVVINRSSRGRCKRCAVVGLRRDCPADFLAILRSLGSQGAARHYHASLATVTRWRRELEIRPQTRMKRGIGQSRTDRGFTARPLIAHRDMSRAGCAAEFLRRWGSVYRCTADGAPNAKGQFWKRNHTVLTDDQIIARATKLGWISEIPQDRLPDDRNYIPLAEVCRVGGEVSREAICALIEQGRLEVKLAGPGWFANLGRGDERIVAKHLGELLMLRSDFDATVELIAKGWEAPRPFLEALRRGFWGNVDIRGVAKW</sequence>
<dbReference type="AlphaFoldDB" id="A0A117UUP2"/>
<gene>
    <name evidence="1" type="ORF">AQZ52_11005</name>
</gene>
<accession>A0A117UUP2</accession>
<evidence type="ECO:0000313" key="1">
    <source>
        <dbReference type="EMBL" id="KUR71191.1"/>
    </source>
</evidence>
<protein>
    <submittedName>
        <fullName evidence="1">Uncharacterized protein</fullName>
    </submittedName>
</protein>
<dbReference type="RefSeq" id="WP_067910436.1">
    <property type="nucleotide sequence ID" value="NZ_KQ954245.1"/>
</dbReference>
<dbReference type="STRING" id="1117702.AQZ52_11005"/>
<name>A0A117UUP2_9SPHN</name>
<keyword evidence="2" id="KW-1185">Reference proteome</keyword>